<gene>
    <name evidence="10" type="primary">PFK</name>
    <name evidence="10" type="synonym">pfkA</name>
</gene>
<name>A0A075FV29_9ARCH</name>
<dbReference type="Pfam" id="PF00365">
    <property type="entry name" value="PFK"/>
    <property type="match status" value="1"/>
</dbReference>
<keyword evidence="4 10" id="KW-0808">Transferase</keyword>
<dbReference type="InterPro" id="IPR022953">
    <property type="entry name" value="ATP_PFK"/>
</dbReference>
<sequence>MENGIKLVSENLKQVADGLIAMGGEDTLGVANELYKNGVNVVGVPKTIDNDLFSTDYTIGFDTAINITVEAIDRIRSTGKSHERFMVVEVMGRHAGWLAVHSGLAAGADVILYPEEKYDSQEVCNKIKELKNKDKIQEL</sequence>
<protein>
    <submittedName>
        <fullName evidence="10">Diphosphate-fructose-6-phosphate 1-phosphotransferase (PfkA, PFK)</fullName>
        <ecNumber evidence="10">2.7.1.11</ecNumber>
    </submittedName>
</protein>
<comment type="pathway">
    <text evidence="2">Carbohydrate degradation; glycolysis; D-glyceraldehyde 3-phosphate and glycerone phosphate from D-glucose: step 3/4.</text>
</comment>
<evidence type="ECO:0000256" key="1">
    <source>
        <dbReference type="ARBA" id="ARBA00001946"/>
    </source>
</evidence>
<feature type="domain" description="Phosphofructokinase" evidence="9">
    <location>
        <begin position="6"/>
        <end position="135"/>
    </location>
</feature>
<dbReference type="GO" id="GO:0046872">
    <property type="term" value="F:metal ion binding"/>
    <property type="evidence" value="ECO:0007669"/>
    <property type="project" value="UniProtKB-KW"/>
</dbReference>
<dbReference type="PANTHER" id="PTHR13697">
    <property type="entry name" value="PHOSPHOFRUCTOKINASE"/>
    <property type="match status" value="1"/>
</dbReference>
<keyword evidence="3" id="KW-0963">Cytoplasm</keyword>
<dbReference type="InterPro" id="IPR035966">
    <property type="entry name" value="PKF_sf"/>
</dbReference>
<keyword evidence="7" id="KW-0460">Magnesium</keyword>
<evidence type="ECO:0000259" key="9">
    <source>
        <dbReference type="Pfam" id="PF00365"/>
    </source>
</evidence>
<dbReference type="GO" id="GO:0016208">
    <property type="term" value="F:AMP binding"/>
    <property type="evidence" value="ECO:0007669"/>
    <property type="project" value="TreeGrafter"/>
</dbReference>
<dbReference type="Gene3D" id="3.40.50.460">
    <property type="entry name" value="Phosphofructokinase domain"/>
    <property type="match status" value="1"/>
</dbReference>
<dbReference type="Gene3D" id="3.40.50.450">
    <property type="match status" value="1"/>
</dbReference>
<dbReference type="GO" id="GO:0061621">
    <property type="term" value="P:canonical glycolysis"/>
    <property type="evidence" value="ECO:0007669"/>
    <property type="project" value="TreeGrafter"/>
</dbReference>
<dbReference type="GO" id="GO:0005524">
    <property type="term" value="F:ATP binding"/>
    <property type="evidence" value="ECO:0007669"/>
    <property type="project" value="TreeGrafter"/>
</dbReference>
<dbReference type="GO" id="GO:0006002">
    <property type="term" value="P:fructose 6-phosphate metabolic process"/>
    <property type="evidence" value="ECO:0007669"/>
    <property type="project" value="InterPro"/>
</dbReference>
<evidence type="ECO:0000256" key="2">
    <source>
        <dbReference type="ARBA" id="ARBA00004679"/>
    </source>
</evidence>
<evidence type="ECO:0000256" key="7">
    <source>
        <dbReference type="ARBA" id="ARBA00022842"/>
    </source>
</evidence>
<proteinExistence type="predicted"/>
<keyword evidence="6" id="KW-0418">Kinase</keyword>
<keyword evidence="5" id="KW-0479">Metal-binding</keyword>
<dbReference type="UniPathway" id="UPA00109">
    <property type="reaction ID" value="UER00182"/>
</dbReference>
<dbReference type="GO" id="GO:0048029">
    <property type="term" value="F:monosaccharide binding"/>
    <property type="evidence" value="ECO:0007669"/>
    <property type="project" value="TreeGrafter"/>
</dbReference>
<accession>A0A075FV29</accession>
<dbReference type="PANTHER" id="PTHR13697:SF52">
    <property type="entry name" value="ATP-DEPENDENT 6-PHOSPHOFRUCTOKINASE 3"/>
    <property type="match status" value="1"/>
</dbReference>
<dbReference type="EC" id="2.7.1.11" evidence="10"/>
<dbReference type="GO" id="GO:0070095">
    <property type="term" value="F:fructose-6-phosphate binding"/>
    <property type="evidence" value="ECO:0007669"/>
    <property type="project" value="TreeGrafter"/>
</dbReference>
<reference evidence="10" key="1">
    <citation type="journal article" date="2014" name="Genome Biol. Evol.">
        <title>Pangenome evidence for extensive interdomain horizontal transfer affecting lineage core and shell genes in uncultured planktonic thaumarchaeota and euryarchaeota.</title>
        <authorList>
            <person name="Deschamps P."/>
            <person name="Zivanovic Y."/>
            <person name="Moreira D."/>
            <person name="Rodriguez-Valera F."/>
            <person name="Lopez-Garcia P."/>
        </authorList>
    </citation>
    <scope>NUCLEOTIDE SEQUENCE</scope>
</reference>
<evidence type="ECO:0000256" key="3">
    <source>
        <dbReference type="ARBA" id="ARBA00022490"/>
    </source>
</evidence>
<dbReference type="GO" id="GO:0030388">
    <property type="term" value="P:fructose 1,6-bisphosphate metabolic process"/>
    <property type="evidence" value="ECO:0007669"/>
    <property type="project" value="TreeGrafter"/>
</dbReference>
<dbReference type="AlphaFoldDB" id="A0A075FV29"/>
<dbReference type="SUPFAM" id="SSF53784">
    <property type="entry name" value="Phosphofructokinase"/>
    <property type="match status" value="1"/>
</dbReference>
<evidence type="ECO:0000256" key="6">
    <source>
        <dbReference type="ARBA" id="ARBA00022777"/>
    </source>
</evidence>
<dbReference type="InterPro" id="IPR000023">
    <property type="entry name" value="Phosphofructokinase_dom"/>
</dbReference>
<evidence type="ECO:0000256" key="5">
    <source>
        <dbReference type="ARBA" id="ARBA00022723"/>
    </source>
</evidence>
<comment type="cofactor">
    <cofactor evidence="1">
        <name>Mg(2+)</name>
        <dbReference type="ChEBI" id="CHEBI:18420"/>
    </cofactor>
</comment>
<evidence type="ECO:0000256" key="8">
    <source>
        <dbReference type="ARBA" id="ARBA00023152"/>
    </source>
</evidence>
<evidence type="ECO:0000313" key="10">
    <source>
        <dbReference type="EMBL" id="AIE93321.1"/>
    </source>
</evidence>
<dbReference type="GO" id="GO:0042802">
    <property type="term" value="F:identical protein binding"/>
    <property type="evidence" value="ECO:0007669"/>
    <property type="project" value="TreeGrafter"/>
</dbReference>
<dbReference type="EMBL" id="KF900391">
    <property type="protein sequence ID" value="AIE93321.1"/>
    <property type="molecule type" value="Genomic_DNA"/>
</dbReference>
<dbReference type="PRINTS" id="PR00476">
    <property type="entry name" value="PHFRCTKINASE"/>
</dbReference>
<evidence type="ECO:0000256" key="4">
    <source>
        <dbReference type="ARBA" id="ARBA00022679"/>
    </source>
</evidence>
<dbReference type="GO" id="GO:0003872">
    <property type="term" value="F:6-phosphofructokinase activity"/>
    <property type="evidence" value="ECO:0007669"/>
    <property type="project" value="UniProtKB-EC"/>
</dbReference>
<organism evidence="10">
    <name type="scientific">uncultured marine thaumarchaeote AD1000_33_G09</name>
    <dbReference type="NCBI Taxonomy" id="1455909"/>
    <lineage>
        <taxon>Archaea</taxon>
        <taxon>Nitrososphaerota</taxon>
        <taxon>environmental samples</taxon>
    </lineage>
</organism>
<dbReference type="GO" id="GO:0005945">
    <property type="term" value="C:6-phosphofructokinase complex"/>
    <property type="evidence" value="ECO:0007669"/>
    <property type="project" value="TreeGrafter"/>
</dbReference>
<keyword evidence="8" id="KW-0324">Glycolysis</keyword>